<dbReference type="EMBL" id="CP157390">
    <property type="protein sequence ID" value="XBM47363.1"/>
    <property type="molecule type" value="Genomic_DNA"/>
</dbReference>
<dbReference type="EC" id="5.1.3.9" evidence="5"/>
<proteinExistence type="inferred from homology"/>
<dbReference type="PANTHER" id="PTHR36204">
    <property type="entry name" value="N-ACETYLMANNOSAMINE-6-PHOSPHATE 2-EPIMERASE-RELATED"/>
    <property type="match status" value="1"/>
</dbReference>
<evidence type="ECO:0000256" key="5">
    <source>
        <dbReference type="ARBA" id="ARBA00013180"/>
    </source>
</evidence>
<comment type="similarity">
    <text evidence="4">Belongs to the NanE family.</text>
</comment>
<keyword evidence="6 8" id="KW-0413">Isomerase</keyword>
<reference evidence="8" key="1">
    <citation type="submission" date="2024-05" db="EMBL/GenBank/DDBJ databases">
        <title>The Natural Products Discovery Center: Release of the First 8490 Sequenced Strains for Exploring Actinobacteria Biosynthetic Diversity.</title>
        <authorList>
            <person name="Kalkreuter E."/>
            <person name="Kautsar S.A."/>
            <person name="Yang D."/>
            <person name="Bader C.D."/>
            <person name="Teijaro C.N."/>
            <person name="Fluegel L."/>
            <person name="Davis C.M."/>
            <person name="Simpson J.R."/>
            <person name="Lauterbach L."/>
            <person name="Steele A.D."/>
            <person name="Gui C."/>
            <person name="Meng S."/>
            <person name="Li G."/>
            <person name="Viehrig K."/>
            <person name="Ye F."/>
            <person name="Su P."/>
            <person name="Kiefer A.F."/>
            <person name="Nichols A."/>
            <person name="Cepeda A.J."/>
            <person name="Yan W."/>
            <person name="Fan B."/>
            <person name="Jiang Y."/>
            <person name="Adhikari A."/>
            <person name="Zheng C.-J."/>
            <person name="Schuster L."/>
            <person name="Cowan T.M."/>
            <person name="Smanski M.J."/>
            <person name="Chevrette M.G."/>
            <person name="de Carvalho L.P.S."/>
            <person name="Shen B."/>
        </authorList>
    </citation>
    <scope>NUCLEOTIDE SEQUENCE</scope>
    <source>
        <strain evidence="8">NPDC080035</strain>
    </source>
</reference>
<evidence type="ECO:0000256" key="2">
    <source>
        <dbReference type="ARBA" id="ARBA00002147"/>
    </source>
</evidence>
<dbReference type="InterPro" id="IPR013785">
    <property type="entry name" value="Aldolase_TIM"/>
</dbReference>
<gene>
    <name evidence="8" type="ORF">AAME72_14910</name>
</gene>
<dbReference type="InterPro" id="IPR011060">
    <property type="entry name" value="RibuloseP-bd_barrel"/>
</dbReference>
<evidence type="ECO:0000256" key="4">
    <source>
        <dbReference type="ARBA" id="ARBA00007439"/>
    </source>
</evidence>
<evidence type="ECO:0000256" key="7">
    <source>
        <dbReference type="ARBA" id="ARBA00023277"/>
    </source>
</evidence>
<dbReference type="SUPFAM" id="SSF51366">
    <property type="entry name" value="Ribulose-phoshate binding barrel"/>
    <property type="match status" value="1"/>
</dbReference>
<comment type="pathway">
    <text evidence="3">Amino-sugar metabolism; N-acetylneuraminate degradation; D-fructose 6-phosphate from N-acetylneuraminate: step 3/5.</text>
</comment>
<comment type="catalytic activity">
    <reaction evidence="1">
        <text>an N-acyl-D-glucosamine 6-phosphate = an N-acyl-D-mannosamine 6-phosphate</text>
        <dbReference type="Rhea" id="RHEA:23932"/>
        <dbReference type="ChEBI" id="CHEBI:57599"/>
        <dbReference type="ChEBI" id="CHEBI:57666"/>
        <dbReference type="EC" id="5.1.3.9"/>
    </reaction>
</comment>
<protein>
    <recommendedName>
        <fullName evidence="5">N-acylglucosamine-6-phosphate 2-epimerase</fullName>
        <ecNumber evidence="5">5.1.3.9</ecNumber>
    </recommendedName>
</protein>
<evidence type="ECO:0000256" key="3">
    <source>
        <dbReference type="ARBA" id="ARBA00005081"/>
    </source>
</evidence>
<accession>A0AAU7GBM8</accession>
<dbReference type="InterPro" id="IPR007260">
    <property type="entry name" value="NanE"/>
</dbReference>
<dbReference type="NCBIfam" id="NF002231">
    <property type="entry name" value="PRK01130.1"/>
    <property type="match status" value="1"/>
</dbReference>
<dbReference type="GO" id="GO:0047465">
    <property type="term" value="F:N-acylglucosamine-6-phosphate 2-epimerase activity"/>
    <property type="evidence" value="ECO:0007669"/>
    <property type="project" value="UniProtKB-EC"/>
</dbReference>
<evidence type="ECO:0000256" key="1">
    <source>
        <dbReference type="ARBA" id="ARBA00000056"/>
    </source>
</evidence>
<evidence type="ECO:0000313" key="8">
    <source>
        <dbReference type="EMBL" id="XBM47363.1"/>
    </source>
</evidence>
<dbReference type="AlphaFoldDB" id="A0AAU7GBM8"/>
<comment type="function">
    <text evidence="2">Converts N-acetylmannosamine-6-phosphate (ManNAc-6-P) to N-acetylglucosamine-6-phosphate (GlcNAc-6-P).</text>
</comment>
<dbReference type="RefSeq" id="WP_348787336.1">
    <property type="nucleotide sequence ID" value="NZ_CP157390.1"/>
</dbReference>
<dbReference type="GO" id="GO:0019262">
    <property type="term" value="P:N-acetylneuraminate catabolic process"/>
    <property type="evidence" value="ECO:0007669"/>
    <property type="project" value="TreeGrafter"/>
</dbReference>
<name>A0AAU7GBM8_9MICO</name>
<organism evidence="8">
    <name type="scientific">Leifsonia sp. NPDC080035</name>
    <dbReference type="NCBI Taxonomy" id="3143936"/>
    <lineage>
        <taxon>Bacteria</taxon>
        <taxon>Bacillati</taxon>
        <taxon>Actinomycetota</taxon>
        <taxon>Actinomycetes</taxon>
        <taxon>Micrococcales</taxon>
        <taxon>Microbacteriaceae</taxon>
        <taxon>Leifsonia</taxon>
    </lineage>
</organism>
<keyword evidence="7" id="KW-0119">Carbohydrate metabolism</keyword>
<dbReference type="Gene3D" id="3.20.20.70">
    <property type="entry name" value="Aldolase class I"/>
    <property type="match status" value="1"/>
</dbReference>
<evidence type="ECO:0000256" key="6">
    <source>
        <dbReference type="ARBA" id="ARBA00023235"/>
    </source>
</evidence>
<dbReference type="GO" id="GO:0005829">
    <property type="term" value="C:cytosol"/>
    <property type="evidence" value="ECO:0007669"/>
    <property type="project" value="TreeGrafter"/>
</dbReference>
<dbReference type="PANTHER" id="PTHR36204:SF1">
    <property type="entry name" value="N-ACETYLMANNOSAMINE-6-PHOSPHATE 2-EPIMERASE-RELATED"/>
    <property type="match status" value="1"/>
</dbReference>
<dbReference type="GO" id="GO:0006053">
    <property type="term" value="P:N-acetylmannosamine catabolic process"/>
    <property type="evidence" value="ECO:0007669"/>
    <property type="project" value="TreeGrafter"/>
</dbReference>
<dbReference type="Pfam" id="PF04131">
    <property type="entry name" value="NanE"/>
    <property type="match status" value="1"/>
</dbReference>
<sequence>MSITERAGTAVDALAGGLVVSVQASAGSPLRSTAIIAALAAAALQSGPAGLRVNGPADIAAVRGLTDRPIIGLHKVDNGTRNIITPTVELAAGLVAAGADIVAVDATREALGDDFDHIRRVAEATGRPVMADVSTLEEGLLAWEAGATLVGSTLSGYTPESAGDHVGPDLELVRALTLAGVRTVAEGRFTTPDEVREAFRIGAHAVVVGGAVTDPAAIAARFIAAAPLAARTRS</sequence>